<evidence type="ECO:0000313" key="1">
    <source>
        <dbReference type="EMBL" id="SBP32695.1"/>
    </source>
</evidence>
<accession>A0A1A7YRX4</accession>
<feature type="non-terminal residue" evidence="1">
    <location>
        <position position="44"/>
    </location>
</feature>
<gene>
    <name evidence="1" type="primary">Nfu_g_1_008794</name>
</gene>
<reference evidence="1" key="2">
    <citation type="submission" date="2016-06" db="EMBL/GenBank/DDBJ databases">
        <title>The genome of a short-lived fish provides insights into sex chromosome evolution and the genetic control of aging.</title>
        <authorList>
            <person name="Reichwald K."/>
            <person name="Felder M."/>
            <person name="Petzold A."/>
            <person name="Koch P."/>
            <person name="Groth M."/>
            <person name="Platzer M."/>
        </authorList>
    </citation>
    <scope>NUCLEOTIDE SEQUENCE</scope>
    <source>
        <tissue evidence="1">Brain</tissue>
    </source>
</reference>
<proteinExistence type="predicted"/>
<feature type="non-terminal residue" evidence="1">
    <location>
        <position position="1"/>
    </location>
</feature>
<name>A0A1A7YRX4_9TELE</name>
<organism evidence="1">
    <name type="scientific">Iconisemion striatum</name>
    <dbReference type="NCBI Taxonomy" id="60296"/>
    <lineage>
        <taxon>Eukaryota</taxon>
        <taxon>Metazoa</taxon>
        <taxon>Chordata</taxon>
        <taxon>Craniata</taxon>
        <taxon>Vertebrata</taxon>
        <taxon>Euteleostomi</taxon>
        <taxon>Actinopterygii</taxon>
        <taxon>Neopterygii</taxon>
        <taxon>Teleostei</taxon>
        <taxon>Neoteleostei</taxon>
        <taxon>Acanthomorphata</taxon>
        <taxon>Ovalentaria</taxon>
        <taxon>Atherinomorphae</taxon>
        <taxon>Cyprinodontiformes</taxon>
        <taxon>Nothobranchiidae</taxon>
        <taxon>Iconisemion</taxon>
    </lineage>
</organism>
<protein>
    <submittedName>
        <fullName evidence="1">Uncharacterized protein</fullName>
    </submittedName>
</protein>
<dbReference type="EMBL" id="HADX01010463">
    <property type="protein sequence ID" value="SBP32695.1"/>
    <property type="molecule type" value="Transcribed_RNA"/>
</dbReference>
<reference evidence="1" key="1">
    <citation type="submission" date="2016-05" db="EMBL/GenBank/DDBJ databases">
        <authorList>
            <person name="Lavstsen T."/>
            <person name="Jespersen J.S."/>
        </authorList>
    </citation>
    <scope>NUCLEOTIDE SEQUENCE</scope>
    <source>
        <tissue evidence="1">Brain</tissue>
    </source>
</reference>
<sequence>FKKQSKELNTLKCFEKMDNILRALALALRTRPLPVDEAGSVKKV</sequence>
<dbReference type="AlphaFoldDB" id="A0A1A7YRX4"/>